<evidence type="ECO:0000313" key="11">
    <source>
        <dbReference type="EMBL" id="KAF6284930.1"/>
    </source>
</evidence>
<dbReference type="InterPro" id="IPR000276">
    <property type="entry name" value="GPCR_Rhodpsn"/>
</dbReference>
<dbReference type="PROSITE" id="PS50262">
    <property type="entry name" value="G_PROTEIN_RECEP_F1_2"/>
    <property type="match status" value="1"/>
</dbReference>
<dbReference type="GO" id="GO:0071385">
    <property type="term" value="P:cellular response to glucocorticoid stimulus"/>
    <property type="evidence" value="ECO:0007669"/>
    <property type="project" value="TreeGrafter"/>
</dbReference>
<evidence type="ECO:0000256" key="2">
    <source>
        <dbReference type="ARBA" id="ARBA00022475"/>
    </source>
</evidence>
<dbReference type="Proteomes" id="UP000585614">
    <property type="component" value="Unassembled WGS sequence"/>
</dbReference>
<dbReference type="GO" id="GO:0043005">
    <property type="term" value="C:neuron projection"/>
    <property type="evidence" value="ECO:0007669"/>
    <property type="project" value="TreeGrafter"/>
</dbReference>
<organism evidence="11 12">
    <name type="scientific">Rhinolophus ferrumequinum</name>
    <name type="common">Greater horseshoe bat</name>
    <dbReference type="NCBI Taxonomy" id="59479"/>
    <lineage>
        <taxon>Eukaryota</taxon>
        <taxon>Metazoa</taxon>
        <taxon>Chordata</taxon>
        <taxon>Craniata</taxon>
        <taxon>Vertebrata</taxon>
        <taxon>Euteleostomi</taxon>
        <taxon>Mammalia</taxon>
        <taxon>Eutheria</taxon>
        <taxon>Laurasiatheria</taxon>
        <taxon>Chiroptera</taxon>
        <taxon>Yinpterochiroptera</taxon>
        <taxon>Rhinolophoidea</taxon>
        <taxon>Rhinolophidae</taxon>
        <taxon>Rhinolophinae</taxon>
        <taxon>Rhinolophus</taxon>
    </lineage>
</organism>
<dbReference type="Gene3D" id="1.20.1070.10">
    <property type="entry name" value="Rhodopsin 7-helix transmembrane proteins"/>
    <property type="match status" value="1"/>
</dbReference>
<comment type="subcellular location">
    <subcellularLocation>
        <location evidence="1">Cell membrane</location>
        <topology evidence="1">Multi-pass membrane protein</topology>
    </subcellularLocation>
</comment>
<dbReference type="InterPro" id="IPR017452">
    <property type="entry name" value="GPCR_Rhodpsn_7TM"/>
</dbReference>
<keyword evidence="2" id="KW-1003">Cell membrane</keyword>
<dbReference type="PRINTS" id="PR00237">
    <property type="entry name" value="GPCRRHODOPSN"/>
</dbReference>
<protein>
    <submittedName>
        <fullName evidence="11">Somatostatin receptor 4</fullName>
    </submittedName>
</protein>
<accession>A0A7J7S911</accession>
<keyword evidence="5" id="KW-0297">G-protein coupled receptor</keyword>
<evidence type="ECO:0000256" key="8">
    <source>
        <dbReference type="ARBA" id="ARBA00023224"/>
    </source>
</evidence>
<evidence type="ECO:0000256" key="5">
    <source>
        <dbReference type="ARBA" id="ARBA00023040"/>
    </source>
</evidence>
<dbReference type="SUPFAM" id="SSF81321">
    <property type="entry name" value="Family A G protein-coupled receptor-like"/>
    <property type="match status" value="1"/>
</dbReference>
<gene>
    <name evidence="11" type="ORF">mRhiFer1_016208</name>
</gene>
<dbReference type="GO" id="GO:0005886">
    <property type="term" value="C:plasma membrane"/>
    <property type="evidence" value="ECO:0007669"/>
    <property type="project" value="UniProtKB-SubCell"/>
</dbReference>
<evidence type="ECO:0000256" key="9">
    <source>
        <dbReference type="SAM" id="Phobius"/>
    </source>
</evidence>
<keyword evidence="4 9" id="KW-1133">Transmembrane helix</keyword>
<dbReference type="PANTHER" id="PTHR24229:SF35">
    <property type="entry name" value="SOMATOSTATIN RECEPTOR TYPE 4"/>
    <property type="match status" value="1"/>
</dbReference>
<evidence type="ECO:0000256" key="6">
    <source>
        <dbReference type="ARBA" id="ARBA00023136"/>
    </source>
</evidence>
<keyword evidence="3 9" id="KW-0812">Transmembrane</keyword>
<dbReference type="Pfam" id="PF00001">
    <property type="entry name" value="7tm_1"/>
    <property type="match status" value="1"/>
</dbReference>
<keyword evidence="8" id="KW-0807">Transducer</keyword>
<keyword evidence="7 11" id="KW-0675">Receptor</keyword>
<dbReference type="EMBL" id="JACAGC010000023">
    <property type="protein sequence ID" value="KAF6284930.1"/>
    <property type="molecule type" value="Genomic_DNA"/>
</dbReference>
<evidence type="ECO:0000256" key="7">
    <source>
        <dbReference type="ARBA" id="ARBA00023170"/>
    </source>
</evidence>
<dbReference type="PANTHER" id="PTHR24229">
    <property type="entry name" value="NEUROPEPTIDES RECEPTOR"/>
    <property type="match status" value="1"/>
</dbReference>
<evidence type="ECO:0000256" key="3">
    <source>
        <dbReference type="ARBA" id="ARBA00022692"/>
    </source>
</evidence>
<dbReference type="GO" id="GO:0042923">
    <property type="term" value="F:neuropeptide binding"/>
    <property type="evidence" value="ECO:0007669"/>
    <property type="project" value="TreeGrafter"/>
</dbReference>
<reference evidence="11 12" key="1">
    <citation type="journal article" date="2020" name="Nature">
        <title>Six reference-quality genomes reveal evolution of bat adaptations.</title>
        <authorList>
            <person name="Jebb D."/>
            <person name="Huang Z."/>
            <person name="Pippel M."/>
            <person name="Hughes G.M."/>
            <person name="Lavrichenko K."/>
            <person name="Devanna P."/>
            <person name="Winkler S."/>
            <person name="Jermiin L.S."/>
            <person name="Skirmuntt E.C."/>
            <person name="Katzourakis A."/>
            <person name="Burkitt-Gray L."/>
            <person name="Ray D.A."/>
            <person name="Sullivan K.A.M."/>
            <person name="Roscito J.G."/>
            <person name="Kirilenko B.M."/>
            <person name="Davalos L.M."/>
            <person name="Corthals A.P."/>
            <person name="Power M.L."/>
            <person name="Jones G."/>
            <person name="Ransome R.D."/>
            <person name="Dechmann D.K.N."/>
            <person name="Locatelli A.G."/>
            <person name="Puechmaille S.J."/>
            <person name="Fedrigo O."/>
            <person name="Jarvis E.D."/>
            <person name="Hiller M."/>
            <person name="Vernes S.C."/>
            <person name="Myers E.W."/>
            <person name="Teeling E.C."/>
        </authorList>
    </citation>
    <scope>NUCLEOTIDE SEQUENCE [LARGE SCALE GENOMIC DNA]</scope>
    <source>
        <strain evidence="11">MRhiFer1</strain>
        <tissue evidence="11">Lung</tissue>
    </source>
</reference>
<proteinExistence type="predicted"/>
<feature type="transmembrane region" description="Helical" evidence="9">
    <location>
        <begin position="22"/>
        <end position="47"/>
    </location>
</feature>
<evidence type="ECO:0000256" key="1">
    <source>
        <dbReference type="ARBA" id="ARBA00004651"/>
    </source>
</evidence>
<dbReference type="AlphaFoldDB" id="A0A7J7S911"/>
<dbReference type="GO" id="GO:0004994">
    <property type="term" value="F:somatostatin receptor activity"/>
    <property type="evidence" value="ECO:0007669"/>
    <property type="project" value="TreeGrafter"/>
</dbReference>
<comment type="caution">
    <text evidence="11">The sequence shown here is derived from an EMBL/GenBank/DDBJ whole genome shotgun (WGS) entry which is preliminary data.</text>
</comment>
<evidence type="ECO:0000259" key="10">
    <source>
        <dbReference type="PROSITE" id="PS50262"/>
    </source>
</evidence>
<evidence type="ECO:0000313" key="12">
    <source>
        <dbReference type="Proteomes" id="UP000585614"/>
    </source>
</evidence>
<feature type="domain" description="G-protein coupled receptors family 1 profile" evidence="10">
    <location>
        <begin position="1"/>
        <end position="73"/>
    </location>
</feature>
<keyword evidence="6 9" id="KW-0472">Membrane</keyword>
<evidence type="ECO:0000256" key="4">
    <source>
        <dbReference type="ARBA" id="ARBA00022989"/>
    </source>
</evidence>
<sequence>MWAVALWASWQQLKRSEKIKQLVLMVVAVFVFCWMPFYVVHLLNLFVTSPDATVNHVSLILSYANTCAKPILYSFLSDNFCCSFQEIFCRSFQQIFCLCWCLLDAAVSAEEEPLDY</sequence>
<name>A0A7J7S911_RHIFE</name>